<gene>
    <name evidence="1" type="primary">Cnig_chr_X.g26302</name>
    <name evidence="1" type="ORF">B9Z55_026302</name>
</gene>
<evidence type="ECO:0000313" key="2">
    <source>
        <dbReference type="Proteomes" id="UP000230233"/>
    </source>
</evidence>
<keyword evidence="2" id="KW-1185">Reference proteome</keyword>
<organism evidence="1 2">
    <name type="scientific">Caenorhabditis nigoni</name>
    <dbReference type="NCBI Taxonomy" id="1611254"/>
    <lineage>
        <taxon>Eukaryota</taxon>
        <taxon>Metazoa</taxon>
        <taxon>Ecdysozoa</taxon>
        <taxon>Nematoda</taxon>
        <taxon>Chromadorea</taxon>
        <taxon>Rhabditida</taxon>
        <taxon>Rhabditina</taxon>
        <taxon>Rhabditomorpha</taxon>
        <taxon>Rhabditoidea</taxon>
        <taxon>Rhabditidae</taxon>
        <taxon>Peloderinae</taxon>
        <taxon>Caenorhabditis</taxon>
    </lineage>
</organism>
<dbReference type="Proteomes" id="UP000230233">
    <property type="component" value="Chromosome X"/>
</dbReference>
<sequence length="107" mass="12129">MFSSRMANASSLNLFEDAPNLSIVFLTTFDYIYLFNVVSSRSRCFHLAWTTQRFSFFPQSARIIQNLLQISPLTSPSLGVRTMTKDCPIQWFPIQLSLSILGVGTDL</sequence>
<proteinExistence type="predicted"/>
<dbReference type="EMBL" id="PDUG01000006">
    <property type="protein sequence ID" value="PIC21489.1"/>
    <property type="molecule type" value="Genomic_DNA"/>
</dbReference>
<reference evidence="2" key="1">
    <citation type="submission" date="2017-10" db="EMBL/GenBank/DDBJ databases">
        <title>Rapid genome shrinkage in a self-fertile nematode reveals novel sperm competition proteins.</title>
        <authorList>
            <person name="Yin D."/>
            <person name="Schwarz E.M."/>
            <person name="Thomas C.G."/>
            <person name="Felde R.L."/>
            <person name="Korf I.F."/>
            <person name="Cutter A.D."/>
            <person name="Schartner C.M."/>
            <person name="Ralston E.J."/>
            <person name="Meyer B.J."/>
            <person name="Haag E.S."/>
        </authorList>
    </citation>
    <scope>NUCLEOTIDE SEQUENCE [LARGE SCALE GENOMIC DNA]</scope>
    <source>
        <strain evidence="2">JU1422</strain>
    </source>
</reference>
<accession>A0A2G5T2V0</accession>
<comment type="caution">
    <text evidence="1">The sequence shown here is derived from an EMBL/GenBank/DDBJ whole genome shotgun (WGS) entry which is preliminary data.</text>
</comment>
<dbReference type="AlphaFoldDB" id="A0A2G5T2V0"/>
<name>A0A2G5T2V0_9PELO</name>
<evidence type="ECO:0000313" key="1">
    <source>
        <dbReference type="EMBL" id="PIC21489.1"/>
    </source>
</evidence>
<protein>
    <submittedName>
        <fullName evidence="1">Uncharacterized protein</fullName>
    </submittedName>
</protein>